<name>A0A1Y6K789_9CHLR</name>
<feature type="coiled-coil region" evidence="1">
    <location>
        <begin position="504"/>
        <end position="538"/>
    </location>
</feature>
<reference evidence="4" key="1">
    <citation type="submission" date="2017-05" db="EMBL/GenBank/DDBJ databases">
        <authorList>
            <person name="Kirkegaard R."/>
            <person name="Mcilroy J S."/>
        </authorList>
    </citation>
    <scope>NUCLEOTIDE SEQUENCE [LARGE SCALE GENOMIC DNA]</scope>
</reference>
<dbReference type="OrthoDB" id="1096234at2"/>
<dbReference type="InterPro" id="IPR038729">
    <property type="entry name" value="Rad50/SbcC_AAA"/>
</dbReference>
<keyword evidence="1" id="KW-0175">Coiled coil</keyword>
<dbReference type="RefSeq" id="WP_087862543.1">
    <property type="nucleotide sequence ID" value="NZ_LT859958.1"/>
</dbReference>
<dbReference type="GO" id="GO:0006302">
    <property type="term" value="P:double-strand break repair"/>
    <property type="evidence" value="ECO:0007669"/>
    <property type="project" value="InterPro"/>
</dbReference>
<keyword evidence="4" id="KW-1185">Reference proteome</keyword>
<dbReference type="Pfam" id="PF13476">
    <property type="entry name" value="AAA_23"/>
    <property type="match status" value="1"/>
</dbReference>
<evidence type="ECO:0000313" key="3">
    <source>
        <dbReference type="EMBL" id="SMX54717.1"/>
    </source>
</evidence>
<dbReference type="AlphaFoldDB" id="A0A1Y6K789"/>
<gene>
    <name evidence="3" type="ORF">CFX1CAM_1652</name>
</gene>
<dbReference type="Proteomes" id="UP000195514">
    <property type="component" value="Chromosome I"/>
</dbReference>
<dbReference type="KEGG" id="abat:CFX1CAM_1652"/>
<evidence type="ECO:0000259" key="2">
    <source>
        <dbReference type="Pfam" id="PF13476"/>
    </source>
</evidence>
<accession>A0A1Y6K789</accession>
<protein>
    <recommendedName>
        <fullName evidence="2">Rad50/SbcC-type AAA domain-containing protein</fullName>
    </recommendedName>
</protein>
<dbReference type="GO" id="GO:0016887">
    <property type="term" value="F:ATP hydrolysis activity"/>
    <property type="evidence" value="ECO:0007669"/>
    <property type="project" value="InterPro"/>
</dbReference>
<dbReference type="SUPFAM" id="SSF52540">
    <property type="entry name" value="P-loop containing nucleoside triphosphate hydrolases"/>
    <property type="match status" value="1"/>
</dbReference>
<dbReference type="Gene3D" id="3.40.50.300">
    <property type="entry name" value="P-loop containing nucleotide triphosphate hydrolases"/>
    <property type="match status" value="1"/>
</dbReference>
<evidence type="ECO:0000313" key="4">
    <source>
        <dbReference type="Proteomes" id="UP000195514"/>
    </source>
</evidence>
<organism evidence="3 4">
    <name type="scientific">Candidatus Brevifilum fermentans</name>
    <dbReference type="NCBI Taxonomy" id="1986204"/>
    <lineage>
        <taxon>Bacteria</taxon>
        <taxon>Bacillati</taxon>
        <taxon>Chloroflexota</taxon>
        <taxon>Anaerolineae</taxon>
        <taxon>Anaerolineales</taxon>
        <taxon>Anaerolineaceae</taxon>
        <taxon>Candidatus Brevifilum</taxon>
    </lineage>
</organism>
<dbReference type="InterPro" id="IPR027417">
    <property type="entry name" value="P-loop_NTPase"/>
</dbReference>
<evidence type="ECO:0000256" key="1">
    <source>
        <dbReference type="SAM" id="Coils"/>
    </source>
</evidence>
<feature type="coiled-coil region" evidence="1">
    <location>
        <begin position="179"/>
        <end position="260"/>
    </location>
</feature>
<proteinExistence type="predicted"/>
<sequence>MIKINYQIDRDEGDERVIYRPELLPTEFANVVYIKGPNSSGKSTLLNLIATGFFGQKLSEDELDEILRKKISSLLDIEHQRIAFEINIDNPIIGCVLSSRKLNPETTDISVEIMKDGKVRTLSSENFYREFRIIYDIPYNPLDRLPQILQDIKNAQVEIRDKIFSFKNKLNGLIVDIQNSKDLDRIEELQKEINQYLNQQQEIEYSLKVLEKHQRKVLEYYLTRFYIEYDRKVREYLTKIRELENELNNAEKEGRKSARDQSKIEKQLQNETLNVTELFHDCEILLTRLIKNKEKEHLNLWKGANIDKEITQSEVYSTLREETKYFIENFSTGYEYEKQVHSKDLDTIEVYRLLLSTIANIKYNDVTLPGSNQTIEVFRQRIIEDLQKYDSVVNKLKMYDEIIINLKEFEKALNRAISTFEKYKRLPKVGEIINGFDTPYLRNKLNDTKKIKEKFYNLANKFRTELINNQFDPSKAPERYFSLSFEADLKLYEQMNEQSLSDFLSENRKKINEKKEQLSRYKEVIKKKKEELILLNEREPHQYRAYLQKLEVFLRSVQLLERKFAQQFTKYINGVIEKKEIVDEQGKIYAHLLGNLLASKIGTLKHVDREYEVENVDIKAGIITTFDRKIIKFEDLGTGQGQAAFLLAKLAINDNRKIIALLDEVAMMDEKTLKPVKEKLVELYKEGKLLMAVIVQKSSDVEVENLV</sequence>
<feature type="domain" description="Rad50/SbcC-type AAA" evidence="2">
    <location>
        <begin position="30"/>
        <end position="253"/>
    </location>
</feature>
<dbReference type="EMBL" id="LT859958">
    <property type="protein sequence ID" value="SMX54717.1"/>
    <property type="molecule type" value="Genomic_DNA"/>
</dbReference>